<proteinExistence type="predicted"/>
<organism evidence="1 2">
    <name type="scientific">Rhabditophanes sp. KR3021</name>
    <dbReference type="NCBI Taxonomy" id="114890"/>
    <lineage>
        <taxon>Eukaryota</taxon>
        <taxon>Metazoa</taxon>
        <taxon>Ecdysozoa</taxon>
        <taxon>Nematoda</taxon>
        <taxon>Chromadorea</taxon>
        <taxon>Rhabditida</taxon>
        <taxon>Tylenchina</taxon>
        <taxon>Panagrolaimomorpha</taxon>
        <taxon>Strongyloidoidea</taxon>
        <taxon>Alloionematidae</taxon>
        <taxon>Rhabditophanes</taxon>
    </lineage>
</organism>
<evidence type="ECO:0000313" key="2">
    <source>
        <dbReference type="WBParaSite" id="RSKR_0000619900.1"/>
    </source>
</evidence>
<evidence type="ECO:0000313" key="1">
    <source>
        <dbReference type="Proteomes" id="UP000095286"/>
    </source>
</evidence>
<reference evidence="2" key="1">
    <citation type="submission" date="2016-11" db="UniProtKB">
        <authorList>
            <consortium name="WormBaseParasite"/>
        </authorList>
    </citation>
    <scope>IDENTIFICATION</scope>
    <source>
        <strain evidence="2">KR3021</strain>
    </source>
</reference>
<dbReference type="WBParaSite" id="RSKR_0000619900.1">
    <property type="protein sequence ID" value="RSKR_0000619900.1"/>
    <property type="gene ID" value="RSKR_0000619900"/>
</dbReference>
<name>A0AC35TZZ8_9BILA</name>
<sequence length="482" mass="53767">MTNSGTISHCRPKMDDYTKLCVVGRGAHGVCWLCRISKDPFRQKVIIKSVSTLGLKDKEEKSIMGEVKLLSSLNHPNIIGYIDYFIYDSSVCIVMQYAEGGTLSKFIQDQGERLIDENVALDYFTQITMAVDYLHNKNILHRDLKTQNILMNKRKSVIKLSDFGISKQLNTKSVASTVVGTPNYLSPEICEGRSYNQKSDMWSLGCVLYELMHLRRAFEAETMLAVIMKITKGACSPYGSHLSPGINRMIQELLKIDDKERPDTKTVLTDELILPVCMKITLSLGRITKPITSCNFETKAASDLTGNLSKESTLSNKSAALRLDVPNSSDAIKGSMGFSEGFHIFQINWRVENRDNNSVVGIGTENAILHADGSNVPLIGVDAESYGWNIGTGKLANSFVKDRIFPSWYYEDEDTYRAPYVFYCLLNLDIGYMAFVDNDYFLGFAAVGLSGKTWYPLATTGFPTAHVGITYLGGIKRKFGYS</sequence>
<accession>A0AC35TZZ8</accession>
<protein>
    <submittedName>
        <fullName evidence="2">Protein kinase domain-containing protein</fullName>
    </submittedName>
</protein>
<dbReference type="Proteomes" id="UP000095286">
    <property type="component" value="Unplaced"/>
</dbReference>